<feature type="transmembrane region" description="Helical" evidence="1">
    <location>
        <begin position="84"/>
        <end position="101"/>
    </location>
</feature>
<protein>
    <submittedName>
        <fullName evidence="2">Uncharacterized protein</fullName>
    </submittedName>
</protein>
<dbReference type="OrthoDB" id="2637020at2759"/>
<reference evidence="2 3" key="1">
    <citation type="submission" date="2014-04" db="EMBL/GenBank/DDBJ databases">
        <authorList>
            <consortium name="DOE Joint Genome Institute"/>
            <person name="Kuo A."/>
            <person name="Ruytinx J."/>
            <person name="Rineau F."/>
            <person name="Colpaert J."/>
            <person name="Kohler A."/>
            <person name="Nagy L.G."/>
            <person name="Floudas D."/>
            <person name="Copeland A."/>
            <person name="Barry K.W."/>
            <person name="Cichocki N."/>
            <person name="Veneault-Fourrey C."/>
            <person name="LaButti K."/>
            <person name="Lindquist E.A."/>
            <person name="Lipzen A."/>
            <person name="Lundell T."/>
            <person name="Morin E."/>
            <person name="Murat C."/>
            <person name="Sun H."/>
            <person name="Tunlid A."/>
            <person name="Henrissat B."/>
            <person name="Grigoriev I.V."/>
            <person name="Hibbett D.S."/>
            <person name="Martin F."/>
            <person name="Nordberg H.P."/>
            <person name="Cantor M.N."/>
            <person name="Hua S.X."/>
        </authorList>
    </citation>
    <scope>NUCLEOTIDE SEQUENCE [LARGE SCALE GENOMIC DNA]</scope>
    <source>
        <strain evidence="2 3">UH-Slu-Lm8-n1</strain>
    </source>
</reference>
<accession>A0A0D0A8M1</accession>
<dbReference type="EMBL" id="KN835416">
    <property type="protein sequence ID" value="KIK38011.1"/>
    <property type="molecule type" value="Genomic_DNA"/>
</dbReference>
<dbReference type="AlphaFoldDB" id="A0A0D0A8M1"/>
<keyword evidence="1" id="KW-1133">Transmembrane helix</keyword>
<dbReference type="InParanoid" id="A0A0D0A8M1"/>
<organism evidence="2 3">
    <name type="scientific">Suillus luteus UH-Slu-Lm8-n1</name>
    <dbReference type="NCBI Taxonomy" id="930992"/>
    <lineage>
        <taxon>Eukaryota</taxon>
        <taxon>Fungi</taxon>
        <taxon>Dikarya</taxon>
        <taxon>Basidiomycota</taxon>
        <taxon>Agaricomycotina</taxon>
        <taxon>Agaricomycetes</taxon>
        <taxon>Agaricomycetidae</taxon>
        <taxon>Boletales</taxon>
        <taxon>Suillineae</taxon>
        <taxon>Suillaceae</taxon>
        <taxon>Suillus</taxon>
    </lineage>
</organism>
<name>A0A0D0A8M1_9AGAM</name>
<keyword evidence="3" id="KW-1185">Reference proteome</keyword>
<gene>
    <name evidence="2" type="ORF">CY34DRAFT_809806</name>
</gene>
<evidence type="ECO:0000256" key="1">
    <source>
        <dbReference type="SAM" id="Phobius"/>
    </source>
</evidence>
<keyword evidence="1" id="KW-0472">Membrane</keyword>
<feature type="transmembrane region" description="Helical" evidence="1">
    <location>
        <begin position="293"/>
        <end position="311"/>
    </location>
</feature>
<keyword evidence="1" id="KW-0812">Transmembrane</keyword>
<feature type="transmembrane region" description="Helical" evidence="1">
    <location>
        <begin position="248"/>
        <end position="281"/>
    </location>
</feature>
<feature type="transmembrane region" description="Helical" evidence="1">
    <location>
        <begin position="14"/>
        <end position="33"/>
    </location>
</feature>
<dbReference type="Proteomes" id="UP000054485">
    <property type="component" value="Unassembled WGS sequence"/>
</dbReference>
<feature type="transmembrane region" description="Helical" evidence="1">
    <location>
        <begin position="107"/>
        <end position="127"/>
    </location>
</feature>
<evidence type="ECO:0000313" key="2">
    <source>
        <dbReference type="EMBL" id="KIK38011.1"/>
    </source>
</evidence>
<sequence>MNAPTTSTFVSSVVVQPLVVAVSSLVLSSLMSYEISGQLDWRPITICVTSDILAVGIDHLKDQEVIMNAWGATVMKRFAPLFQLGRTFMALNALLLVITLLQSPPKAVFLTASFAVPAFLWATPLDFQRIGAGLKRFIWSNYDQDVEYDSPKSNKPLIIKEVPGMKAIFDGTIRGCGMPLIIQSVLQVSWQSAHNPPPWTIMETIIWSTVNRICYCIMTDVRDYNDDIQTGIPTIPVLLGSPLKVRLILTVVQAAVMVAFLHNPFIVASSCFAIALVWILGKDSPKVYFRFSLHSQSIFIVIYAVMSALSLL</sequence>
<evidence type="ECO:0000313" key="3">
    <source>
        <dbReference type="Proteomes" id="UP000054485"/>
    </source>
</evidence>
<dbReference type="HOGENOM" id="CLU_891749_0_0_1"/>
<reference evidence="3" key="2">
    <citation type="submission" date="2015-01" db="EMBL/GenBank/DDBJ databases">
        <title>Evolutionary Origins and Diversification of the Mycorrhizal Mutualists.</title>
        <authorList>
            <consortium name="DOE Joint Genome Institute"/>
            <consortium name="Mycorrhizal Genomics Consortium"/>
            <person name="Kohler A."/>
            <person name="Kuo A."/>
            <person name="Nagy L.G."/>
            <person name="Floudas D."/>
            <person name="Copeland A."/>
            <person name="Barry K.W."/>
            <person name="Cichocki N."/>
            <person name="Veneault-Fourrey C."/>
            <person name="LaButti K."/>
            <person name="Lindquist E.A."/>
            <person name="Lipzen A."/>
            <person name="Lundell T."/>
            <person name="Morin E."/>
            <person name="Murat C."/>
            <person name="Riley R."/>
            <person name="Ohm R."/>
            <person name="Sun H."/>
            <person name="Tunlid A."/>
            <person name="Henrissat B."/>
            <person name="Grigoriev I.V."/>
            <person name="Hibbett D.S."/>
            <person name="Martin F."/>
        </authorList>
    </citation>
    <scope>NUCLEOTIDE SEQUENCE [LARGE SCALE GENOMIC DNA]</scope>
    <source>
        <strain evidence="3">UH-Slu-Lm8-n1</strain>
    </source>
</reference>
<proteinExistence type="predicted"/>